<reference evidence="2 3" key="1">
    <citation type="submission" date="2019-07" db="EMBL/GenBank/DDBJ databases">
        <title>Genomic Encyclopedia of Archaeal and Bacterial Type Strains, Phase II (KMG-II): from individual species to whole genera.</title>
        <authorList>
            <person name="Goeker M."/>
        </authorList>
    </citation>
    <scope>NUCLEOTIDE SEQUENCE [LARGE SCALE GENOMIC DNA]</scope>
    <source>
        <strain evidence="2 3">ATCC BAA-1139</strain>
    </source>
</reference>
<feature type="chain" id="PRO_5022012407" description="DUF3047 family protein" evidence="1">
    <location>
        <begin position="20"/>
        <end position="231"/>
    </location>
</feature>
<proteinExistence type="predicted"/>
<dbReference type="OrthoDB" id="9775969at2"/>
<protein>
    <recommendedName>
        <fullName evidence="4">DUF3047 family protein</fullName>
    </recommendedName>
</protein>
<dbReference type="Pfam" id="PF11249">
    <property type="entry name" value="DUF3047"/>
    <property type="match status" value="1"/>
</dbReference>
<feature type="signal peptide" evidence="1">
    <location>
        <begin position="1"/>
        <end position="19"/>
    </location>
</feature>
<dbReference type="Proteomes" id="UP000319449">
    <property type="component" value="Unassembled WGS sequence"/>
</dbReference>
<accession>A0A562WRM2</accession>
<dbReference type="EMBL" id="VLLN01000003">
    <property type="protein sequence ID" value="TWJ32761.1"/>
    <property type="molecule type" value="Genomic_DNA"/>
</dbReference>
<gene>
    <name evidence="2" type="ORF">JN12_00738</name>
</gene>
<organism evidence="2 3">
    <name type="scientific">Geobacter argillaceus</name>
    <dbReference type="NCBI Taxonomy" id="345631"/>
    <lineage>
        <taxon>Bacteria</taxon>
        <taxon>Pseudomonadati</taxon>
        <taxon>Thermodesulfobacteriota</taxon>
        <taxon>Desulfuromonadia</taxon>
        <taxon>Geobacterales</taxon>
        <taxon>Geobacteraceae</taxon>
        <taxon>Geobacter</taxon>
    </lineage>
</organism>
<keyword evidence="1" id="KW-0732">Signal</keyword>
<evidence type="ECO:0000313" key="2">
    <source>
        <dbReference type="EMBL" id="TWJ32761.1"/>
    </source>
</evidence>
<comment type="caution">
    <text evidence="2">The sequence shown here is derived from an EMBL/GenBank/DDBJ whole genome shotgun (WGS) entry which is preliminary data.</text>
</comment>
<dbReference type="AlphaFoldDB" id="A0A562WRM2"/>
<dbReference type="RefSeq" id="WP_145018332.1">
    <property type="nucleotide sequence ID" value="NZ_VLLN01000003.1"/>
</dbReference>
<evidence type="ECO:0000256" key="1">
    <source>
        <dbReference type="SAM" id="SignalP"/>
    </source>
</evidence>
<dbReference type="InterPro" id="IPR021409">
    <property type="entry name" value="DUF3047"/>
</dbReference>
<name>A0A562WRM2_9BACT</name>
<evidence type="ECO:0008006" key="4">
    <source>
        <dbReference type="Google" id="ProtNLM"/>
    </source>
</evidence>
<keyword evidence="3" id="KW-1185">Reference proteome</keyword>
<evidence type="ECO:0000313" key="3">
    <source>
        <dbReference type="Proteomes" id="UP000319449"/>
    </source>
</evidence>
<sequence length="231" mass="25609">MQCISPFRILTFLTFLAVAAGAAASELKIGTFSENDLSGWEEKVFKGNTVYTLVPENGRTVLQAQSKKAASGLVRKMTIDLKKLPILRWSWKIQAPLKGEDVTVKKGDDFVARVYVAFPRTFFWRTRAINYVWSARMPKGSSAPSPYTKNIMILATESGSDKAGTWVSEERNVYDDYRQLFGAEPPAVGGVAVMTDTDDTGEEATAWYGDITMHGKQNGAPHERPVPNNQH</sequence>